<dbReference type="Gene3D" id="3.40.190.10">
    <property type="entry name" value="Periplasmic binding protein-like II"/>
    <property type="match status" value="2"/>
</dbReference>
<evidence type="ECO:0000256" key="6">
    <source>
        <dbReference type="SAM" id="SignalP"/>
    </source>
</evidence>
<dbReference type="SUPFAM" id="SSF53850">
    <property type="entry name" value="Periplasmic binding protein-like II"/>
    <property type="match status" value="1"/>
</dbReference>
<evidence type="ECO:0000256" key="5">
    <source>
        <dbReference type="ARBA" id="ARBA00023288"/>
    </source>
</evidence>
<evidence type="ECO:0000256" key="4">
    <source>
        <dbReference type="ARBA" id="ARBA00023139"/>
    </source>
</evidence>
<sequence>MKNKRFVSVAVMASLMLATLAGCGNSESAQETERVKLTYWAALPTNVSQFAVDMGELDFYKELEKRTNVEIEFIHPSSANVSEQFNVMLASGDYPDIIERDWSSYTGGEEQANKDGILMDLTDLVKENMPNMLNYIDTVIPESKKWVTTNGRFYTIPNLSDNEKYTVMHGPIIRKDLLDKCGLEIPKTIADWENVLRAFKNEGIASPLVFFDTDSYSVVKSFAQFIGAYGIARNFFVDPVDGKVKHGFTDERIKEFISTMRSWIDEGLLDPDITTIDSKGLEGKIYNGEAGAWTDNVSTLRTREAELKRVLPEAELAICPYPTLNEGDVCPIVPFDRMDGYTYAGMVGVSTANKNPERTLQWLDYAFSEEGHMLYNFGIEGTSYTMENGTPVYTELITNNPDGYDLNTALANYARPNATGYLDEAYLAQYYNSELQQQALQTWSADGAKTQPSMIWRACYKFNAEETEEYNALVSQINTYVEEKYARLISGIDSLDQYDKFVEELKTMQIDRVCELIQTAYDRALAQ</sequence>
<dbReference type="InterPro" id="IPR050490">
    <property type="entry name" value="Bact_solute-bd_prot1"/>
</dbReference>
<gene>
    <name evidence="7" type="ORF">INF28_11215</name>
</gene>
<dbReference type="RefSeq" id="WP_226393566.1">
    <property type="nucleotide sequence ID" value="NZ_JADCKB010000031.1"/>
</dbReference>
<dbReference type="AlphaFoldDB" id="A0A9D5M7L4"/>
<dbReference type="EMBL" id="JADCKB010000031">
    <property type="protein sequence ID" value="MBE5041027.1"/>
    <property type="molecule type" value="Genomic_DNA"/>
</dbReference>
<dbReference type="PANTHER" id="PTHR43649">
    <property type="entry name" value="ARABINOSE-BINDING PROTEIN-RELATED"/>
    <property type="match status" value="1"/>
</dbReference>
<dbReference type="PROSITE" id="PS51257">
    <property type="entry name" value="PROKAR_LIPOPROTEIN"/>
    <property type="match status" value="1"/>
</dbReference>
<dbReference type="Pfam" id="PF01547">
    <property type="entry name" value="SBP_bac_1"/>
    <property type="match status" value="1"/>
</dbReference>
<feature type="signal peptide" evidence="6">
    <location>
        <begin position="1"/>
        <end position="23"/>
    </location>
</feature>
<keyword evidence="1" id="KW-1003">Cell membrane</keyword>
<comment type="caution">
    <text evidence="7">The sequence shown here is derived from an EMBL/GenBank/DDBJ whole genome shotgun (WGS) entry which is preliminary data.</text>
</comment>
<organism evidence="7 8">
    <name type="scientific">Ructibacterium gallinarum</name>
    <dbReference type="NCBI Taxonomy" id="2779355"/>
    <lineage>
        <taxon>Bacteria</taxon>
        <taxon>Bacillati</taxon>
        <taxon>Bacillota</taxon>
        <taxon>Clostridia</taxon>
        <taxon>Eubacteriales</taxon>
        <taxon>Oscillospiraceae</taxon>
        <taxon>Ructibacterium</taxon>
    </lineage>
</organism>
<protein>
    <submittedName>
        <fullName evidence="7">Extracellular solute-binding protein</fullName>
    </submittedName>
</protein>
<proteinExistence type="predicted"/>
<keyword evidence="2 6" id="KW-0732">Signal</keyword>
<keyword evidence="4" id="KW-0564">Palmitate</keyword>
<keyword evidence="3" id="KW-0472">Membrane</keyword>
<keyword evidence="8" id="KW-1185">Reference proteome</keyword>
<evidence type="ECO:0000256" key="1">
    <source>
        <dbReference type="ARBA" id="ARBA00022475"/>
    </source>
</evidence>
<accession>A0A9D5M7L4</accession>
<keyword evidence="5" id="KW-0449">Lipoprotein</keyword>
<feature type="chain" id="PRO_5038723889" evidence="6">
    <location>
        <begin position="24"/>
        <end position="527"/>
    </location>
</feature>
<evidence type="ECO:0000313" key="8">
    <source>
        <dbReference type="Proteomes" id="UP000806542"/>
    </source>
</evidence>
<reference evidence="7" key="1">
    <citation type="submission" date="2020-10" db="EMBL/GenBank/DDBJ databases">
        <title>ChiBAC.</title>
        <authorList>
            <person name="Zenner C."/>
            <person name="Hitch T.C.A."/>
            <person name="Clavel T."/>
        </authorList>
    </citation>
    <scope>NUCLEOTIDE SEQUENCE</scope>
    <source>
        <strain evidence="7">DSM 107454</strain>
    </source>
</reference>
<dbReference type="InterPro" id="IPR006059">
    <property type="entry name" value="SBP"/>
</dbReference>
<evidence type="ECO:0000256" key="3">
    <source>
        <dbReference type="ARBA" id="ARBA00023136"/>
    </source>
</evidence>
<evidence type="ECO:0000256" key="2">
    <source>
        <dbReference type="ARBA" id="ARBA00022729"/>
    </source>
</evidence>
<dbReference type="PANTHER" id="PTHR43649:SF33">
    <property type="entry name" value="POLYGALACTURONAN_RHAMNOGALACTURONAN-BINDING PROTEIN YTCQ"/>
    <property type="match status" value="1"/>
</dbReference>
<evidence type="ECO:0000313" key="7">
    <source>
        <dbReference type="EMBL" id="MBE5041027.1"/>
    </source>
</evidence>
<name>A0A9D5M7L4_9FIRM</name>
<dbReference type="Proteomes" id="UP000806542">
    <property type="component" value="Unassembled WGS sequence"/>
</dbReference>